<proteinExistence type="predicted"/>
<name>A0ABT0QZZ3_9MICO</name>
<gene>
    <name evidence="1" type="ORF">Bequi_07480</name>
</gene>
<dbReference type="Proteomes" id="UP001203761">
    <property type="component" value="Unassembled WGS sequence"/>
</dbReference>
<keyword evidence="2" id="KW-1185">Reference proteome</keyword>
<organism evidence="1 2">
    <name type="scientific">Brachybacterium equifaecis</name>
    <dbReference type="NCBI Taxonomy" id="2910770"/>
    <lineage>
        <taxon>Bacteria</taxon>
        <taxon>Bacillati</taxon>
        <taxon>Actinomycetota</taxon>
        <taxon>Actinomycetes</taxon>
        <taxon>Micrococcales</taxon>
        <taxon>Dermabacteraceae</taxon>
        <taxon>Brachybacterium</taxon>
    </lineage>
</organism>
<sequence length="96" mass="10009">MTAALYTPAPLRVQAETDTSVWVGLLPSGPITELTGIGPLLLEILEDAARPLSAAEATARMRELVPYAPIDAEEIVGAFLKGLAEMGILLHAEGAA</sequence>
<reference evidence="1" key="1">
    <citation type="submission" date="2022-02" db="EMBL/GenBank/DDBJ databases">
        <authorList>
            <person name="Lee M."/>
            <person name="Kim S.-J."/>
            <person name="Jung M.-Y."/>
        </authorList>
    </citation>
    <scope>NUCLEOTIDE SEQUENCE</scope>
    <source>
        <strain evidence="1">JHP9</strain>
    </source>
</reference>
<protein>
    <submittedName>
        <fullName evidence="1">PqqD family peptide modification chaperone</fullName>
    </submittedName>
</protein>
<evidence type="ECO:0000313" key="2">
    <source>
        <dbReference type="Proteomes" id="UP001203761"/>
    </source>
</evidence>
<accession>A0ABT0QZZ3</accession>
<evidence type="ECO:0000313" key="1">
    <source>
        <dbReference type="EMBL" id="MCL6423226.1"/>
    </source>
</evidence>
<comment type="caution">
    <text evidence="1">The sequence shown here is derived from an EMBL/GenBank/DDBJ whole genome shotgun (WGS) entry which is preliminary data.</text>
</comment>
<dbReference type="RefSeq" id="WP_249737314.1">
    <property type="nucleotide sequence ID" value="NZ_JAKNCJ010000002.1"/>
</dbReference>
<dbReference type="EMBL" id="JAKNCJ010000002">
    <property type="protein sequence ID" value="MCL6423226.1"/>
    <property type="molecule type" value="Genomic_DNA"/>
</dbReference>